<dbReference type="GO" id="GO:0016020">
    <property type="term" value="C:membrane"/>
    <property type="evidence" value="ECO:0007669"/>
    <property type="project" value="TreeGrafter"/>
</dbReference>
<dbReference type="SUPFAM" id="SSF52151">
    <property type="entry name" value="FabD/lysophospholipase-like"/>
    <property type="match status" value="1"/>
</dbReference>
<accession>A0A0L0N9M3</accession>
<evidence type="ECO:0000256" key="3">
    <source>
        <dbReference type="ARBA" id="ARBA00023098"/>
    </source>
</evidence>
<dbReference type="GO" id="GO:0016042">
    <property type="term" value="P:lipid catabolic process"/>
    <property type="evidence" value="ECO:0007669"/>
    <property type="project" value="UniProtKB-UniRule"/>
</dbReference>
<dbReference type="PANTHER" id="PTHR24185">
    <property type="entry name" value="CALCIUM-INDEPENDENT PHOSPHOLIPASE A2-GAMMA"/>
    <property type="match status" value="1"/>
</dbReference>
<feature type="short sequence motif" description="GXSXG" evidence="4">
    <location>
        <begin position="273"/>
        <end position="277"/>
    </location>
</feature>
<reference evidence="6 7" key="1">
    <citation type="journal article" date="2015" name="BMC Genomics">
        <title>The genome of the truffle-parasite Tolypocladium ophioglossoides and the evolution of antifungal peptaibiotics.</title>
        <authorList>
            <person name="Quandt C.A."/>
            <person name="Bushley K.E."/>
            <person name="Spatafora J.W."/>
        </authorList>
    </citation>
    <scope>NUCLEOTIDE SEQUENCE [LARGE SCALE GENOMIC DNA]</scope>
    <source>
        <strain evidence="6 7">CBS 100239</strain>
    </source>
</reference>
<keyword evidence="1 4" id="KW-0378">Hydrolase</keyword>
<organism evidence="6 7">
    <name type="scientific">Tolypocladium ophioglossoides (strain CBS 100239)</name>
    <name type="common">Snaketongue truffleclub</name>
    <name type="synonym">Elaphocordyceps ophioglossoides</name>
    <dbReference type="NCBI Taxonomy" id="1163406"/>
    <lineage>
        <taxon>Eukaryota</taxon>
        <taxon>Fungi</taxon>
        <taxon>Dikarya</taxon>
        <taxon>Ascomycota</taxon>
        <taxon>Pezizomycotina</taxon>
        <taxon>Sordariomycetes</taxon>
        <taxon>Hypocreomycetidae</taxon>
        <taxon>Hypocreales</taxon>
        <taxon>Ophiocordycipitaceae</taxon>
        <taxon>Tolypocladium</taxon>
    </lineage>
</organism>
<dbReference type="Pfam" id="PF01734">
    <property type="entry name" value="Patatin"/>
    <property type="match status" value="1"/>
</dbReference>
<dbReference type="Gene3D" id="3.40.1090.10">
    <property type="entry name" value="Cytosolic phospholipase A2 catalytic domain"/>
    <property type="match status" value="1"/>
</dbReference>
<dbReference type="EMBL" id="LFRF01000012">
    <property type="protein sequence ID" value="KND90485.1"/>
    <property type="molecule type" value="Genomic_DNA"/>
</dbReference>
<proteinExistence type="predicted"/>
<protein>
    <submittedName>
        <fullName evidence="6">Calcium-independent phospholipase A2-gamma</fullName>
    </submittedName>
</protein>
<feature type="domain" description="PNPLA" evidence="5">
    <location>
        <begin position="235"/>
        <end position="433"/>
    </location>
</feature>
<dbReference type="GO" id="GO:0047499">
    <property type="term" value="F:calcium-independent phospholipase A2 activity"/>
    <property type="evidence" value="ECO:0007669"/>
    <property type="project" value="TreeGrafter"/>
</dbReference>
<name>A0A0L0N9M3_TOLOC</name>
<dbReference type="GO" id="GO:0046486">
    <property type="term" value="P:glycerolipid metabolic process"/>
    <property type="evidence" value="ECO:0007669"/>
    <property type="project" value="UniProtKB-ARBA"/>
</dbReference>
<evidence type="ECO:0000256" key="1">
    <source>
        <dbReference type="ARBA" id="ARBA00022801"/>
    </source>
</evidence>
<dbReference type="STRING" id="1163406.A0A0L0N9M3"/>
<evidence type="ECO:0000259" key="5">
    <source>
        <dbReference type="PROSITE" id="PS51635"/>
    </source>
</evidence>
<dbReference type="GO" id="GO:0019369">
    <property type="term" value="P:arachidonate metabolic process"/>
    <property type="evidence" value="ECO:0007669"/>
    <property type="project" value="TreeGrafter"/>
</dbReference>
<dbReference type="PROSITE" id="PS51635">
    <property type="entry name" value="PNPLA"/>
    <property type="match status" value="1"/>
</dbReference>
<evidence type="ECO:0000256" key="2">
    <source>
        <dbReference type="ARBA" id="ARBA00022963"/>
    </source>
</evidence>
<dbReference type="PANTHER" id="PTHR24185:SF1">
    <property type="entry name" value="CALCIUM-INDEPENDENT PHOSPHOLIPASE A2-GAMMA"/>
    <property type="match status" value="1"/>
</dbReference>
<feature type="active site" description="Proton acceptor" evidence="4">
    <location>
        <position position="420"/>
    </location>
</feature>
<dbReference type="AlphaFoldDB" id="A0A0L0N9M3"/>
<evidence type="ECO:0000313" key="6">
    <source>
        <dbReference type="EMBL" id="KND90485.1"/>
    </source>
</evidence>
<comment type="caution">
    <text evidence="6">The sequence shown here is derived from an EMBL/GenBank/DDBJ whole genome shotgun (WGS) entry which is preliminary data.</text>
</comment>
<sequence>MPASALEKVRGCKHFPSDPANITSGRYGISCDDRRKLTAVDSTVKSDILFKSPALNRDTIRKMCRLQLVADSHDQGYADVPSAGNWTWFELAILESESAFAPRVKDGVELVWKSHDNNFLSRAYEWAEGKEFEEQHDLLRVLEDGNVIAVRLCARFRGWEIHVRGGYLTFDFGREEVDREPPPPYGEIVSKVEGMQAVLNEVNTSIQSGFQPSLPEGLYRAELLSTGGGRPLRVLSLDGGGVRGLSSLHLLDAVMTRAAPGKKPCEVFDMIGGTSTGGYIAIMLGRLRMTVGECIQTYQDFMVQIFNKGAVRKTADFLFNGEFYDEGVLERLIKQLVQDKTGDSEAELLEEGGDPACKVFVMAVCQQAGNNRGPLFLRSYRNKQDRSALSDIKIWEAARATSAAPAYFAPITVGEYTLVDGGLGANNPLGWLWTELLAVFGPARATSCFLSIGTGLAANQAILAPGKLGSHAVEAAFAAAACNTELTNILFRSLVNAFAPQPMDRKYWRLNVGEEVPAWDEEKRTWYVFKTYPVHHIADYKDVGKLDDVGALKVLMEMTDRYIKEQDGVIGDCAKSLMAT</sequence>
<dbReference type="Proteomes" id="UP000036947">
    <property type="component" value="Unassembled WGS sequence"/>
</dbReference>
<evidence type="ECO:0000256" key="4">
    <source>
        <dbReference type="PROSITE-ProRule" id="PRU01161"/>
    </source>
</evidence>
<feature type="short sequence motif" description="GXGXXG" evidence="4">
    <location>
        <begin position="239"/>
        <end position="244"/>
    </location>
</feature>
<feature type="short sequence motif" description="DGA/G" evidence="4">
    <location>
        <begin position="420"/>
        <end position="422"/>
    </location>
</feature>
<evidence type="ECO:0000313" key="7">
    <source>
        <dbReference type="Proteomes" id="UP000036947"/>
    </source>
</evidence>
<keyword evidence="7" id="KW-1185">Reference proteome</keyword>
<gene>
    <name evidence="6" type="ORF">TOPH_04668</name>
</gene>
<keyword evidence="3 4" id="KW-0443">Lipid metabolism</keyword>
<feature type="active site" description="Nucleophile" evidence="4">
    <location>
        <position position="275"/>
    </location>
</feature>
<dbReference type="OrthoDB" id="1658288at2759"/>
<dbReference type="InterPro" id="IPR016035">
    <property type="entry name" value="Acyl_Trfase/lysoPLipase"/>
</dbReference>
<keyword evidence="2 4" id="KW-0442">Lipid degradation</keyword>
<dbReference type="InterPro" id="IPR002641">
    <property type="entry name" value="PNPLA_dom"/>
</dbReference>